<keyword evidence="9" id="KW-0547">Nucleotide-binding</keyword>
<keyword evidence="6" id="KW-0934">Plastid</keyword>
<dbReference type="GO" id="GO:0015031">
    <property type="term" value="P:protein transport"/>
    <property type="evidence" value="ECO:0007669"/>
    <property type="project" value="UniProtKB-KW"/>
</dbReference>
<dbReference type="Pfam" id="PF04548">
    <property type="entry name" value="AIG1"/>
    <property type="match status" value="1"/>
</dbReference>
<protein>
    <recommendedName>
        <fullName evidence="18">AIG1-type G domain-containing protein</fullName>
    </recommendedName>
</protein>
<dbReference type="InterPro" id="IPR006703">
    <property type="entry name" value="G_AIG1"/>
</dbReference>
<evidence type="ECO:0000256" key="12">
    <source>
        <dbReference type="ARBA" id="ARBA00022842"/>
    </source>
</evidence>
<dbReference type="STRING" id="400727.A0A2T7NS42"/>
<evidence type="ECO:0000256" key="16">
    <source>
        <dbReference type="ARBA" id="ARBA00023136"/>
    </source>
</evidence>
<name>A0A2T7NS42_POMCA</name>
<keyword evidence="5" id="KW-0150">Chloroplast</keyword>
<dbReference type="GO" id="GO:0016787">
    <property type="term" value="F:hydrolase activity"/>
    <property type="evidence" value="ECO:0007669"/>
    <property type="project" value="UniProtKB-KW"/>
</dbReference>
<keyword evidence="10" id="KW-0378">Hydrolase</keyword>
<evidence type="ECO:0000256" key="9">
    <source>
        <dbReference type="ARBA" id="ARBA00022741"/>
    </source>
</evidence>
<evidence type="ECO:0000313" key="19">
    <source>
        <dbReference type="EMBL" id="PVD23995.1"/>
    </source>
</evidence>
<keyword evidence="13" id="KW-0653">Protein transport</keyword>
<reference evidence="19 20" key="1">
    <citation type="submission" date="2018-04" db="EMBL/GenBank/DDBJ databases">
        <title>The genome of golden apple snail Pomacea canaliculata provides insight into stress tolerance and invasive adaptation.</title>
        <authorList>
            <person name="Liu C."/>
            <person name="Liu B."/>
            <person name="Ren Y."/>
            <person name="Zhang Y."/>
            <person name="Wang H."/>
            <person name="Li S."/>
            <person name="Jiang F."/>
            <person name="Yin L."/>
            <person name="Zhang G."/>
            <person name="Qian W."/>
            <person name="Fan W."/>
        </authorList>
    </citation>
    <scope>NUCLEOTIDE SEQUENCE [LARGE SCALE GENOMIC DNA]</scope>
    <source>
        <strain evidence="19">SZHN2017</strain>
        <tissue evidence="19">Muscle</tissue>
    </source>
</reference>
<feature type="domain" description="AIG1-type G" evidence="18">
    <location>
        <begin position="6"/>
        <end position="187"/>
    </location>
</feature>
<comment type="caution">
    <text evidence="19">The sequence shown here is derived from an EMBL/GenBank/DDBJ whole genome shotgun (WGS) entry which is preliminary data.</text>
</comment>
<dbReference type="InterPro" id="IPR045058">
    <property type="entry name" value="GIMA/IAN/Toc"/>
</dbReference>
<keyword evidence="14" id="KW-1133">Transmembrane helix</keyword>
<dbReference type="PANTHER" id="PTHR10903:SF135">
    <property type="entry name" value="TRANSLOCASE OF CHLOROPLAST 120, CHLOROPLASTIC-RELATED"/>
    <property type="match status" value="1"/>
</dbReference>
<keyword evidence="16" id="KW-0472">Membrane</keyword>
<dbReference type="OrthoDB" id="431287at2759"/>
<evidence type="ECO:0000256" key="11">
    <source>
        <dbReference type="ARBA" id="ARBA00022805"/>
    </source>
</evidence>
<comment type="cofactor">
    <cofactor evidence="1">
        <name>Mg(2+)</name>
        <dbReference type="ChEBI" id="CHEBI:18420"/>
    </cofactor>
</comment>
<evidence type="ECO:0000256" key="5">
    <source>
        <dbReference type="ARBA" id="ARBA00022528"/>
    </source>
</evidence>
<dbReference type="Proteomes" id="UP000245119">
    <property type="component" value="Linkage Group LG10"/>
</dbReference>
<gene>
    <name evidence="19" type="ORF">C0Q70_17272</name>
</gene>
<accession>A0A2T7NS42</accession>
<sequence length="187" mass="20760">MSSNQGHSTRILIIGKTGNGKSSLGNIILRQKMFAVGTGMACTTVSTATRSSARNGRIIEVTDTPDLSNQYHTVSEIQAEVKKWKGDPETTPDAVLLAVRCDVRYTAEEFAIYQQVKEIWGRDLCRRLVVAFTFGDRQDRDLGEELGTVCRELNSVLNDASDKFDVTSRLIIYYFISGSNKLVNTNT</sequence>
<evidence type="ECO:0000256" key="15">
    <source>
        <dbReference type="ARBA" id="ARBA00023134"/>
    </source>
</evidence>
<evidence type="ECO:0000256" key="14">
    <source>
        <dbReference type="ARBA" id="ARBA00022989"/>
    </source>
</evidence>
<evidence type="ECO:0000256" key="2">
    <source>
        <dbReference type="ARBA" id="ARBA00004167"/>
    </source>
</evidence>
<dbReference type="AlphaFoldDB" id="A0A2T7NS42"/>
<evidence type="ECO:0000313" key="20">
    <source>
        <dbReference type="Proteomes" id="UP000245119"/>
    </source>
</evidence>
<dbReference type="InterPro" id="IPR027417">
    <property type="entry name" value="P-loop_NTPase"/>
</dbReference>
<evidence type="ECO:0000256" key="3">
    <source>
        <dbReference type="ARBA" id="ARBA00008535"/>
    </source>
</evidence>
<evidence type="ECO:0000256" key="6">
    <source>
        <dbReference type="ARBA" id="ARBA00022640"/>
    </source>
</evidence>
<comment type="similarity">
    <text evidence="3">Belongs to the TRAFAC class TrmE-Era-EngA-EngB-Septin-like GTPase superfamily. AIG1/Toc34/Toc159-like paraseptin GTPase family. IAN subfamily.</text>
</comment>
<evidence type="ECO:0000256" key="4">
    <source>
        <dbReference type="ARBA" id="ARBA00022448"/>
    </source>
</evidence>
<keyword evidence="8" id="KW-0479">Metal-binding</keyword>
<organism evidence="19 20">
    <name type="scientific">Pomacea canaliculata</name>
    <name type="common">Golden apple snail</name>
    <dbReference type="NCBI Taxonomy" id="400727"/>
    <lineage>
        <taxon>Eukaryota</taxon>
        <taxon>Metazoa</taxon>
        <taxon>Spiralia</taxon>
        <taxon>Lophotrochozoa</taxon>
        <taxon>Mollusca</taxon>
        <taxon>Gastropoda</taxon>
        <taxon>Caenogastropoda</taxon>
        <taxon>Architaenioglossa</taxon>
        <taxon>Ampullarioidea</taxon>
        <taxon>Ampullariidae</taxon>
        <taxon>Pomacea</taxon>
    </lineage>
</organism>
<evidence type="ECO:0000256" key="13">
    <source>
        <dbReference type="ARBA" id="ARBA00022927"/>
    </source>
</evidence>
<dbReference type="PROSITE" id="PS51720">
    <property type="entry name" value="G_AIG1"/>
    <property type="match status" value="1"/>
</dbReference>
<keyword evidence="4" id="KW-0813">Transport</keyword>
<dbReference type="EMBL" id="PZQS01000010">
    <property type="protein sequence ID" value="PVD23995.1"/>
    <property type="molecule type" value="Genomic_DNA"/>
</dbReference>
<evidence type="ECO:0000256" key="17">
    <source>
        <dbReference type="ARBA" id="ARBA00024013"/>
    </source>
</evidence>
<evidence type="ECO:0000256" key="1">
    <source>
        <dbReference type="ARBA" id="ARBA00001946"/>
    </source>
</evidence>
<proteinExistence type="inferred from homology"/>
<keyword evidence="20" id="KW-1185">Reference proteome</keyword>
<dbReference type="GO" id="GO:0046872">
    <property type="term" value="F:metal ion binding"/>
    <property type="evidence" value="ECO:0007669"/>
    <property type="project" value="UniProtKB-KW"/>
</dbReference>
<dbReference type="GO" id="GO:0016020">
    <property type="term" value="C:membrane"/>
    <property type="evidence" value="ECO:0007669"/>
    <property type="project" value="UniProtKB-SubCell"/>
</dbReference>
<evidence type="ECO:0000256" key="8">
    <source>
        <dbReference type="ARBA" id="ARBA00022723"/>
    </source>
</evidence>
<keyword evidence="15" id="KW-0342">GTP-binding</keyword>
<keyword evidence="11" id="KW-1002">Plastid outer membrane</keyword>
<keyword evidence="7" id="KW-0812">Transmembrane</keyword>
<evidence type="ECO:0000256" key="10">
    <source>
        <dbReference type="ARBA" id="ARBA00022801"/>
    </source>
</evidence>
<evidence type="ECO:0000259" key="18">
    <source>
        <dbReference type="PROSITE" id="PS51720"/>
    </source>
</evidence>
<dbReference type="PANTHER" id="PTHR10903">
    <property type="entry name" value="GTPASE, IMAP FAMILY MEMBER-RELATED"/>
    <property type="match status" value="1"/>
</dbReference>
<dbReference type="Gene3D" id="3.40.50.300">
    <property type="entry name" value="P-loop containing nucleotide triphosphate hydrolases"/>
    <property type="match status" value="1"/>
</dbReference>
<dbReference type="GO" id="GO:0005525">
    <property type="term" value="F:GTP binding"/>
    <property type="evidence" value="ECO:0007669"/>
    <property type="project" value="UniProtKB-KW"/>
</dbReference>
<dbReference type="SUPFAM" id="SSF52540">
    <property type="entry name" value="P-loop containing nucleoside triphosphate hydrolases"/>
    <property type="match status" value="1"/>
</dbReference>
<comment type="subcellular location">
    <subcellularLocation>
        <location evidence="2">Membrane</location>
        <topology evidence="2">Single-pass membrane protein</topology>
    </subcellularLocation>
    <subcellularLocation>
        <location evidence="17">Plastid</location>
        <location evidence="17">Chloroplast outer membrane</location>
    </subcellularLocation>
</comment>
<keyword evidence="12" id="KW-0460">Magnesium</keyword>
<evidence type="ECO:0000256" key="7">
    <source>
        <dbReference type="ARBA" id="ARBA00022692"/>
    </source>
</evidence>